<dbReference type="STRING" id="1765683.B2M26_00160"/>
<dbReference type="OrthoDB" id="2376915at2"/>
<accession>A0A161PWT3</accession>
<gene>
    <name evidence="1" type="ORF">AYW79_02340</name>
    <name evidence="2" type="ORF">B2M26_00160</name>
</gene>
<dbReference type="EMBL" id="LSUQ01000004">
    <property type="protein sequence ID" value="OAG95071.1"/>
    <property type="molecule type" value="Genomic_DNA"/>
</dbReference>
<evidence type="ECO:0000313" key="3">
    <source>
        <dbReference type="Proteomes" id="UP000077421"/>
    </source>
</evidence>
<dbReference type="Proteomes" id="UP000190229">
    <property type="component" value="Unassembled WGS sequence"/>
</dbReference>
<reference evidence="1 3" key="1">
    <citation type="submission" date="2016-02" db="EMBL/GenBank/DDBJ databases">
        <title>Draft genome sequence of Acidibacillus ferrooxidans SLC66.</title>
        <authorList>
            <person name="Oliveira G."/>
            <person name="Nancucheo I."/>
            <person name="Dall'Agnol H."/>
            <person name="Johnson B."/>
            <person name="Oliveira R."/>
            <person name="Nunes G.L."/>
            <person name="Tzotzos G."/>
            <person name="Orellana S.C."/>
            <person name="Salim A.C."/>
            <person name="Araujo F.M."/>
        </authorList>
    </citation>
    <scope>NUCLEOTIDE SEQUENCE [LARGE SCALE GENOMIC DNA]</scope>
    <source>
        <strain evidence="1 3">SLC66</strain>
    </source>
</reference>
<dbReference type="AlphaFoldDB" id="A0A161PWT3"/>
<proteinExistence type="predicted"/>
<keyword evidence="4" id="KW-1185">Reference proteome</keyword>
<sequence>MRIRMTFNIGSIRFSNIENASAVNFGQSVQADWDSYSKTNTGFGKITGSHNHIEDTKSRVDDPDTVDSIMAETYQTYRPRIHGEGHDR</sequence>
<organism evidence="1 3">
    <name type="scientific">Ferroacidibacillus organovorans</name>
    <dbReference type="NCBI Taxonomy" id="1765683"/>
    <lineage>
        <taxon>Bacteria</taxon>
        <taxon>Bacillati</taxon>
        <taxon>Bacillota</taxon>
        <taxon>Bacilli</taxon>
        <taxon>Bacillales</taxon>
        <taxon>Alicyclobacillaceae</taxon>
        <taxon>Ferroacidibacillus</taxon>
    </lineage>
</organism>
<evidence type="ECO:0000313" key="1">
    <source>
        <dbReference type="EMBL" id="OAG95071.1"/>
    </source>
</evidence>
<name>A0A161PWT3_9BACL</name>
<dbReference type="RefSeq" id="WP_067561113.1">
    <property type="nucleotide sequence ID" value="NZ_LSUQ01000004.1"/>
</dbReference>
<comment type="caution">
    <text evidence="1">The sequence shown here is derived from an EMBL/GenBank/DDBJ whole genome shotgun (WGS) entry which is preliminary data.</text>
</comment>
<protein>
    <submittedName>
        <fullName evidence="1">Uncharacterized protein</fullName>
    </submittedName>
</protein>
<dbReference type="Proteomes" id="UP000077421">
    <property type="component" value="Unassembled WGS sequence"/>
</dbReference>
<reference evidence="2 4" key="2">
    <citation type="submission" date="2017-02" db="EMBL/GenBank/DDBJ databases">
        <title>Draft genome of Acidibacillus ferrooxidans Huett2.</title>
        <authorList>
            <person name="Schopf S."/>
        </authorList>
    </citation>
    <scope>NUCLEOTIDE SEQUENCE [LARGE SCALE GENOMIC DNA]</scope>
    <source>
        <strain evidence="2 4">Huett2</strain>
    </source>
</reference>
<evidence type="ECO:0000313" key="2">
    <source>
        <dbReference type="EMBL" id="OPG17608.1"/>
    </source>
</evidence>
<dbReference type="EMBL" id="MWPS01000001">
    <property type="protein sequence ID" value="OPG17608.1"/>
    <property type="molecule type" value="Genomic_DNA"/>
</dbReference>
<evidence type="ECO:0000313" key="4">
    <source>
        <dbReference type="Proteomes" id="UP000190229"/>
    </source>
</evidence>